<dbReference type="RefSeq" id="WP_267773034.1">
    <property type="nucleotide sequence ID" value="NZ_JAPNKE010000002.1"/>
</dbReference>
<evidence type="ECO:0000259" key="1">
    <source>
        <dbReference type="Pfam" id="PF04389"/>
    </source>
</evidence>
<gene>
    <name evidence="2" type="ORF">OV079_32385</name>
</gene>
<dbReference type="Gene3D" id="3.40.630.10">
    <property type="entry name" value="Zn peptidases"/>
    <property type="match status" value="1"/>
</dbReference>
<protein>
    <submittedName>
        <fullName evidence="2">M28 family peptidase</fullName>
    </submittedName>
</protein>
<dbReference type="Proteomes" id="UP001150924">
    <property type="component" value="Unassembled WGS sequence"/>
</dbReference>
<organism evidence="2 3">
    <name type="scientific">Nannocystis pusilla</name>
    <dbReference type="NCBI Taxonomy" id="889268"/>
    <lineage>
        <taxon>Bacteria</taxon>
        <taxon>Pseudomonadati</taxon>
        <taxon>Myxococcota</taxon>
        <taxon>Polyangia</taxon>
        <taxon>Nannocystales</taxon>
        <taxon>Nannocystaceae</taxon>
        <taxon>Nannocystis</taxon>
    </lineage>
</organism>
<dbReference type="EMBL" id="JAPNKE010000002">
    <property type="protein sequence ID" value="MCY1010184.1"/>
    <property type="molecule type" value="Genomic_DNA"/>
</dbReference>
<dbReference type="PANTHER" id="PTHR12147:SF26">
    <property type="entry name" value="PEPTIDASE M28 DOMAIN-CONTAINING PROTEIN"/>
    <property type="match status" value="1"/>
</dbReference>
<reference evidence="2" key="1">
    <citation type="submission" date="2022-11" db="EMBL/GenBank/DDBJ databases">
        <title>Minimal conservation of predation-associated metabolite biosynthetic gene clusters underscores biosynthetic potential of Myxococcota including descriptions for ten novel species: Archangium lansinium sp. nov., Myxococcus landrumus sp. nov., Nannocystis bai.</title>
        <authorList>
            <person name="Ahearne A."/>
            <person name="Stevens C."/>
            <person name="Phillips K."/>
        </authorList>
    </citation>
    <scope>NUCLEOTIDE SEQUENCE</scope>
    <source>
        <strain evidence="2">Na p29</strain>
    </source>
</reference>
<evidence type="ECO:0000313" key="3">
    <source>
        <dbReference type="Proteomes" id="UP001150924"/>
    </source>
</evidence>
<dbReference type="InterPro" id="IPR007484">
    <property type="entry name" value="Peptidase_M28"/>
</dbReference>
<proteinExistence type="predicted"/>
<keyword evidence="3" id="KW-1185">Reference proteome</keyword>
<feature type="domain" description="Peptidase M28" evidence="1">
    <location>
        <begin position="69"/>
        <end position="282"/>
    </location>
</feature>
<sequence>MYAAKRTISVQPERARLRAHVEAVAEPRCPRANPKGHARVKQRLLERMSAISGALRIEPFLRGRVVHENLVVELPGDGDDGERELVVVGAHYDSVPDSPGADDNGSALAALLEIGRCLAPLPRRHDLRLVAFDLEEVGFCGSRHHAAQCKWARQPIRLMMSLEMVGYCSHAPGSQQYPGNLGKVLPDRGDFIGLLYNLRGLRSTYTLARGLRAAEARTFTLPTGFKGEWIPTSCRSDHVPFWELGYPAVLVTDTAGLRNPHYHEPSDLPDTLDYEFLETVSRGLVTGIGRLVGARAK</sequence>
<dbReference type="GO" id="GO:0008235">
    <property type="term" value="F:metalloexopeptidase activity"/>
    <property type="evidence" value="ECO:0007669"/>
    <property type="project" value="InterPro"/>
</dbReference>
<dbReference type="AlphaFoldDB" id="A0A9X3J114"/>
<dbReference type="PANTHER" id="PTHR12147">
    <property type="entry name" value="METALLOPEPTIDASE M28 FAMILY MEMBER"/>
    <property type="match status" value="1"/>
</dbReference>
<name>A0A9X3J114_9BACT</name>
<accession>A0A9X3J114</accession>
<dbReference type="InterPro" id="IPR045175">
    <property type="entry name" value="M28_fam"/>
</dbReference>
<evidence type="ECO:0000313" key="2">
    <source>
        <dbReference type="EMBL" id="MCY1010184.1"/>
    </source>
</evidence>
<dbReference type="SUPFAM" id="SSF53187">
    <property type="entry name" value="Zn-dependent exopeptidases"/>
    <property type="match status" value="1"/>
</dbReference>
<dbReference type="GO" id="GO:0006508">
    <property type="term" value="P:proteolysis"/>
    <property type="evidence" value="ECO:0007669"/>
    <property type="project" value="InterPro"/>
</dbReference>
<dbReference type="Pfam" id="PF04389">
    <property type="entry name" value="Peptidase_M28"/>
    <property type="match status" value="1"/>
</dbReference>
<comment type="caution">
    <text evidence="2">The sequence shown here is derived from an EMBL/GenBank/DDBJ whole genome shotgun (WGS) entry which is preliminary data.</text>
</comment>